<accession>A0A6A6F4V8</accession>
<dbReference type="PROSITE" id="PS00107">
    <property type="entry name" value="PROTEIN_KINASE_ATP"/>
    <property type="match status" value="1"/>
</dbReference>
<dbReference type="PANTHER" id="PTHR45646">
    <property type="entry name" value="SERINE/THREONINE-PROTEIN KINASE DOA-RELATED"/>
    <property type="match status" value="1"/>
</dbReference>
<evidence type="ECO:0000313" key="9">
    <source>
        <dbReference type="EMBL" id="KAF2207571.1"/>
    </source>
</evidence>
<evidence type="ECO:0000256" key="2">
    <source>
        <dbReference type="ARBA" id="ARBA00022679"/>
    </source>
</evidence>
<feature type="binding site" evidence="6">
    <location>
        <position position="90"/>
    </location>
    <ligand>
        <name>ATP</name>
        <dbReference type="ChEBI" id="CHEBI:30616"/>
    </ligand>
</feature>
<dbReference type="InterPro" id="IPR011009">
    <property type="entry name" value="Kinase-like_dom_sf"/>
</dbReference>
<evidence type="ECO:0000256" key="3">
    <source>
        <dbReference type="ARBA" id="ARBA00022741"/>
    </source>
</evidence>
<dbReference type="AlphaFoldDB" id="A0A6A6F4V8"/>
<keyword evidence="1 7" id="KW-0723">Serine/threonine-protein kinase</keyword>
<keyword evidence="10" id="KW-1185">Reference proteome</keyword>
<dbReference type="GO" id="GO:0005634">
    <property type="term" value="C:nucleus"/>
    <property type="evidence" value="ECO:0007669"/>
    <property type="project" value="TreeGrafter"/>
</dbReference>
<keyword evidence="4" id="KW-0418">Kinase</keyword>
<dbReference type="EMBL" id="ML992702">
    <property type="protein sequence ID" value="KAF2207571.1"/>
    <property type="molecule type" value="Genomic_DNA"/>
</dbReference>
<dbReference type="GO" id="GO:0005524">
    <property type="term" value="F:ATP binding"/>
    <property type="evidence" value="ECO:0007669"/>
    <property type="project" value="UniProtKB-UniRule"/>
</dbReference>
<dbReference type="PROSITE" id="PS50011">
    <property type="entry name" value="PROTEIN_KINASE_DOM"/>
    <property type="match status" value="1"/>
</dbReference>
<evidence type="ECO:0000259" key="8">
    <source>
        <dbReference type="PROSITE" id="PS50011"/>
    </source>
</evidence>
<dbReference type="GO" id="GO:0043484">
    <property type="term" value="P:regulation of RNA splicing"/>
    <property type="evidence" value="ECO:0007669"/>
    <property type="project" value="TreeGrafter"/>
</dbReference>
<gene>
    <name evidence="9" type="ORF">CERZMDRAFT_50772</name>
</gene>
<evidence type="ECO:0000313" key="10">
    <source>
        <dbReference type="Proteomes" id="UP000799539"/>
    </source>
</evidence>
<sequence>MSTLQRLFKPFLARSWKPLTFPTSGFPSIPLDSKIEEETLPDYVASQFYPARIGEILRDRYQIVGKLGFGGTSTVWLARDLDDRKHVAVKLYIQSDSMSSQLSTEVDVYKRIDNAPKNHPGRTAVRTLLDSFKVEGPTGTHHCLVHTALWESVLDLKHRNPIQRLPIPVVAFVLKRLFHALDLLHSSCHIAHTDIKEANILFGGDSAVFKDFESQQLTDPCPRKELPDRTIYASRELGMPQDIGEPVLCDFGSATALDDNAEHREDIQPNIYRAPEVILDLPWTYSVDIWNAGCVVWDISEGESLFSGKDPEVGTYRGRAHLAEMIALLGHPPEALLARANLRSKFFSESGQWTAGIPLLESSSIERRETTLAECDDVEDRKAFCRLMRKMLQWEPEKRCTARELAEDEWILKHSA</sequence>
<dbReference type="InterPro" id="IPR000719">
    <property type="entry name" value="Prot_kinase_dom"/>
</dbReference>
<dbReference type="GO" id="GO:0004674">
    <property type="term" value="F:protein serine/threonine kinase activity"/>
    <property type="evidence" value="ECO:0007669"/>
    <property type="project" value="UniProtKB-KW"/>
</dbReference>
<keyword evidence="2" id="KW-0808">Transferase</keyword>
<dbReference type="PANTHER" id="PTHR45646:SF11">
    <property type="entry name" value="SERINE_THREONINE-PROTEIN KINASE DOA"/>
    <property type="match status" value="1"/>
</dbReference>
<feature type="domain" description="Protein kinase" evidence="8">
    <location>
        <begin position="61"/>
        <end position="411"/>
    </location>
</feature>
<keyword evidence="3 6" id="KW-0547">Nucleotide-binding</keyword>
<dbReference type="InterPro" id="IPR051175">
    <property type="entry name" value="CLK_kinases"/>
</dbReference>
<dbReference type="SUPFAM" id="SSF56112">
    <property type="entry name" value="Protein kinase-like (PK-like)"/>
    <property type="match status" value="1"/>
</dbReference>
<comment type="similarity">
    <text evidence="7">Belongs to the protein kinase superfamily.</text>
</comment>
<evidence type="ECO:0000256" key="5">
    <source>
        <dbReference type="ARBA" id="ARBA00022840"/>
    </source>
</evidence>
<reference evidence="9" key="1">
    <citation type="journal article" date="2020" name="Stud. Mycol.">
        <title>101 Dothideomycetes genomes: a test case for predicting lifestyles and emergence of pathogens.</title>
        <authorList>
            <person name="Haridas S."/>
            <person name="Albert R."/>
            <person name="Binder M."/>
            <person name="Bloem J."/>
            <person name="Labutti K."/>
            <person name="Salamov A."/>
            <person name="Andreopoulos B."/>
            <person name="Baker S."/>
            <person name="Barry K."/>
            <person name="Bills G."/>
            <person name="Bluhm B."/>
            <person name="Cannon C."/>
            <person name="Castanera R."/>
            <person name="Culley D."/>
            <person name="Daum C."/>
            <person name="Ezra D."/>
            <person name="Gonzalez J."/>
            <person name="Henrissat B."/>
            <person name="Kuo A."/>
            <person name="Liang C."/>
            <person name="Lipzen A."/>
            <person name="Lutzoni F."/>
            <person name="Magnuson J."/>
            <person name="Mondo S."/>
            <person name="Nolan M."/>
            <person name="Ohm R."/>
            <person name="Pangilinan J."/>
            <person name="Park H.-J."/>
            <person name="Ramirez L."/>
            <person name="Alfaro M."/>
            <person name="Sun H."/>
            <person name="Tritt A."/>
            <person name="Yoshinaga Y."/>
            <person name="Zwiers L.-H."/>
            <person name="Turgeon B."/>
            <person name="Goodwin S."/>
            <person name="Spatafora J."/>
            <person name="Crous P."/>
            <person name="Grigoriev I."/>
        </authorList>
    </citation>
    <scope>NUCLEOTIDE SEQUENCE</scope>
    <source>
        <strain evidence="9">SCOH1-5</strain>
    </source>
</reference>
<evidence type="ECO:0000256" key="6">
    <source>
        <dbReference type="PROSITE-ProRule" id="PRU10141"/>
    </source>
</evidence>
<dbReference type="PROSITE" id="PS00108">
    <property type="entry name" value="PROTEIN_KINASE_ST"/>
    <property type="match status" value="1"/>
</dbReference>
<evidence type="ECO:0000256" key="1">
    <source>
        <dbReference type="ARBA" id="ARBA00022527"/>
    </source>
</evidence>
<keyword evidence="5 6" id="KW-0067">ATP-binding</keyword>
<dbReference type="SMART" id="SM00220">
    <property type="entry name" value="S_TKc"/>
    <property type="match status" value="1"/>
</dbReference>
<dbReference type="Proteomes" id="UP000799539">
    <property type="component" value="Unassembled WGS sequence"/>
</dbReference>
<dbReference type="Gene3D" id="3.30.200.20">
    <property type="entry name" value="Phosphorylase Kinase, domain 1"/>
    <property type="match status" value="1"/>
</dbReference>
<evidence type="ECO:0000256" key="7">
    <source>
        <dbReference type="RuleBase" id="RU000304"/>
    </source>
</evidence>
<dbReference type="OrthoDB" id="5979581at2759"/>
<dbReference type="InterPro" id="IPR008271">
    <property type="entry name" value="Ser/Thr_kinase_AS"/>
</dbReference>
<name>A0A6A6F4V8_9PEZI</name>
<organism evidence="9 10">
    <name type="scientific">Cercospora zeae-maydis SCOH1-5</name>
    <dbReference type="NCBI Taxonomy" id="717836"/>
    <lineage>
        <taxon>Eukaryota</taxon>
        <taxon>Fungi</taxon>
        <taxon>Dikarya</taxon>
        <taxon>Ascomycota</taxon>
        <taxon>Pezizomycotina</taxon>
        <taxon>Dothideomycetes</taxon>
        <taxon>Dothideomycetidae</taxon>
        <taxon>Mycosphaerellales</taxon>
        <taxon>Mycosphaerellaceae</taxon>
        <taxon>Cercospora</taxon>
    </lineage>
</organism>
<proteinExistence type="inferred from homology"/>
<dbReference type="InterPro" id="IPR017441">
    <property type="entry name" value="Protein_kinase_ATP_BS"/>
</dbReference>
<dbReference type="Pfam" id="PF00069">
    <property type="entry name" value="Pkinase"/>
    <property type="match status" value="1"/>
</dbReference>
<dbReference type="Gene3D" id="1.10.510.10">
    <property type="entry name" value="Transferase(Phosphotransferase) domain 1"/>
    <property type="match status" value="1"/>
</dbReference>
<protein>
    <recommendedName>
        <fullName evidence="8">Protein kinase domain-containing protein</fullName>
    </recommendedName>
</protein>
<evidence type="ECO:0000256" key="4">
    <source>
        <dbReference type="ARBA" id="ARBA00022777"/>
    </source>
</evidence>